<feature type="transmembrane region" description="Helical" evidence="8">
    <location>
        <begin position="162"/>
        <end position="184"/>
    </location>
</feature>
<evidence type="ECO:0000256" key="8">
    <source>
        <dbReference type="SAM" id="Phobius"/>
    </source>
</evidence>
<feature type="transmembrane region" description="Helical" evidence="8">
    <location>
        <begin position="300"/>
        <end position="319"/>
    </location>
</feature>
<dbReference type="PANTHER" id="PTHR23501:SF170">
    <property type="entry name" value="MULTIDRUG RESISTANCE PROTEIN 3"/>
    <property type="match status" value="1"/>
</dbReference>
<evidence type="ECO:0000313" key="11">
    <source>
        <dbReference type="Proteomes" id="UP001527882"/>
    </source>
</evidence>
<evidence type="ECO:0000256" key="2">
    <source>
        <dbReference type="ARBA" id="ARBA00022448"/>
    </source>
</evidence>
<gene>
    <name evidence="10" type="ORF">O9H85_34680</name>
</gene>
<dbReference type="InterPro" id="IPR011701">
    <property type="entry name" value="MFS"/>
</dbReference>
<feature type="region of interest" description="Disordered" evidence="7">
    <location>
        <begin position="498"/>
        <end position="522"/>
    </location>
</feature>
<feature type="transmembrane region" description="Helical" evidence="8">
    <location>
        <begin position="267"/>
        <end position="288"/>
    </location>
</feature>
<dbReference type="PANTHER" id="PTHR23501">
    <property type="entry name" value="MAJOR FACILITATOR SUPERFAMILY"/>
    <property type="match status" value="1"/>
</dbReference>
<proteinExistence type="predicted"/>
<keyword evidence="6 8" id="KW-0472">Membrane</keyword>
<feature type="domain" description="Major facilitator superfamily (MFS) profile" evidence="9">
    <location>
        <begin position="11"/>
        <end position="493"/>
    </location>
</feature>
<feature type="transmembrane region" description="Helical" evidence="8">
    <location>
        <begin position="101"/>
        <end position="125"/>
    </location>
</feature>
<organism evidence="10 11">
    <name type="scientific">Paenibacillus gyeongsangnamensis</name>
    <dbReference type="NCBI Taxonomy" id="3388067"/>
    <lineage>
        <taxon>Bacteria</taxon>
        <taxon>Bacillati</taxon>
        <taxon>Bacillota</taxon>
        <taxon>Bacilli</taxon>
        <taxon>Bacillales</taxon>
        <taxon>Paenibacillaceae</taxon>
        <taxon>Paenibacillus</taxon>
    </lineage>
</organism>
<dbReference type="InterPro" id="IPR004638">
    <property type="entry name" value="EmrB-like"/>
</dbReference>
<feature type="transmembrane region" description="Helical" evidence="8">
    <location>
        <begin position="356"/>
        <end position="376"/>
    </location>
</feature>
<dbReference type="Gene3D" id="1.20.1720.10">
    <property type="entry name" value="Multidrug resistance protein D"/>
    <property type="match status" value="1"/>
</dbReference>
<dbReference type="NCBIfam" id="TIGR00711">
    <property type="entry name" value="efflux_EmrB"/>
    <property type="match status" value="1"/>
</dbReference>
<keyword evidence="2" id="KW-0813">Transport</keyword>
<keyword evidence="4 8" id="KW-0812">Transmembrane</keyword>
<evidence type="ECO:0000256" key="4">
    <source>
        <dbReference type="ARBA" id="ARBA00022692"/>
    </source>
</evidence>
<dbReference type="RefSeq" id="WP_269885934.1">
    <property type="nucleotide sequence ID" value="NZ_JAQAGZ010000037.1"/>
</dbReference>
<keyword evidence="3" id="KW-1003">Cell membrane</keyword>
<feature type="transmembrane region" description="Helical" evidence="8">
    <location>
        <begin position="469"/>
        <end position="489"/>
    </location>
</feature>
<feature type="transmembrane region" description="Helical" evidence="8">
    <location>
        <begin position="397"/>
        <end position="418"/>
    </location>
</feature>
<feature type="transmembrane region" description="Helical" evidence="8">
    <location>
        <begin position="76"/>
        <end position="95"/>
    </location>
</feature>
<evidence type="ECO:0000256" key="7">
    <source>
        <dbReference type="SAM" id="MobiDB-lite"/>
    </source>
</evidence>
<comment type="subcellular location">
    <subcellularLocation>
        <location evidence="1">Cell membrane</location>
        <topology evidence="1">Multi-pass membrane protein</topology>
    </subcellularLocation>
</comment>
<feature type="transmembrane region" description="Helical" evidence="8">
    <location>
        <begin position="227"/>
        <end position="246"/>
    </location>
</feature>
<evidence type="ECO:0000259" key="9">
    <source>
        <dbReference type="PROSITE" id="PS50850"/>
    </source>
</evidence>
<dbReference type="Gene3D" id="1.20.1250.20">
    <property type="entry name" value="MFS general substrate transporter like domains"/>
    <property type="match status" value="1"/>
</dbReference>
<feature type="transmembrane region" description="Helical" evidence="8">
    <location>
        <begin position="46"/>
        <end position="64"/>
    </location>
</feature>
<dbReference type="Pfam" id="PF07690">
    <property type="entry name" value="MFS_1"/>
    <property type="match status" value="1"/>
</dbReference>
<dbReference type="Proteomes" id="UP001527882">
    <property type="component" value="Unassembled WGS sequence"/>
</dbReference>
<feature type="compositionally biased region" description="Low complexity" evidence="7">
    <location>
        <begin position="498"/>
        <end position="514"/>
    </location>
</feature>
<dbReference type="InterPro" id="IPR036259">
    <property type="entry name" value="MFS_trans_sf"/>
</dbReference>
<accession>A0ABT4QKL6</accession>
<evidence type="ECO:0000256" key="3">
    <source>
        <dbReference type="ARBA" id="ARBA00022475"/>
    </source>
</evidence>
<keyword evidence="11" id="KW-1185">Reference proteome</keyword>
<feature type="transmembrane region" description="Helical" evidence="8">
    <location>
        <begin position="137"/>
        <end position="156"/>
    </location>
</feature>
<feature type="transmembrane region" description="Helical" evidence="8">
    <location>
        <begin position="196"/>
        <end position="215"/>
    </location>
</feature>
<reference evidence="10 11" key="1">
    <citation type="submission" date="2022-12" db="EMBL/GenBank/DDBJ databases">
        <title>Draft genome sequence of Paenibacillus sp. dW9.</title>
        <authorList>
            <person name="Choi E.-W."/>
            <person name="Kim D.-U."/>
        </authorList>
    </citation>
    <scope>NUCLEOTIDE SEQUENCE [LARGE SCALE GENOMIC DNA]</scope>
    <source>
        <strain evidence="11">dW9</strain>
    </source>
</reference>
<evidence type="ECO:0000256" key="1">
    <source>
        <dbReference type="ARBA" id="ARBA00004651"/>
    </source>
</evidence>
<feature type="transmembrane region" description="Helical" evidence="8">
    <location>
        <begin position="331"/>
        <end position="350"/>
    </location>
</feature>
<evidence type="ECO:0000256" key="6">
    <source>
        <dbReference type="ARBA" id="ARBA00023136"/>
    </source>
</evidence>
<dbReference type="EMBL" id="JAQAGZ010000037">
    <property type="protein sequence ID" value="MCZ8517406.1"/>
    <property type="molecule type" value="Genomic_DNA"/>
</dbReference>
<dbReference type="PROSITE" id="PS50850">
    <property type="entry name" value="MFS"/>
    <property type="match status" value="1"/>
</dbReference>
<sequence>MTQKKSNTTWTVVGLMLGLLLASLDQTIVSTAMPTIIGKLGGLDKYVWVFSAYLIANVVSMPVFGKLGDMYGRKLFFLLGIAVFMIGSALCGTSTTMTQLIVYRAIQGIGGGALMPIVFTIIFDIFPPEKRGKMQGLFGAVFGISSVLGPLAGAYFTDHVNWTWIFYINLPLGVVSLILIALFYHPVLPNNPNQKIDWLGTVVFAASMLCLMFGLELGGKEYAWGSGQIIGLLAAAAVLLALFVFIESKAASPIVPLKLFGNRLFTTSMGVCFFYGALMLSAATYIPLFVQGVYQGSATSAGLVLTPMMLGVVASSALGGRFLGKLSYRNILIFSALLLLVATSLLGTVSVNTPRWLVTLYMIMMGLGIGTSFPVTSMSALHQVDPRFRGVVTSLVAFFRSIGSTVGVTVLGTVQASALKNRLAELLPGGGGAQTPADPRALLSPEFQAHIPKEIMQKLVTGLADSIGFVFQVTIIMAVIAFIFVLLMGKAKLEIPAARGPQQGTGRPGGAQAPSPQVRPQD</sequence>
<name>A0ABT4QKL6_9BACL</name>
<evidence type="ECO:0000313" key="10">
    <source>
        <dbReference type="EMBL" id="MCZ8517406.1"/>
    </source>
</evidence>
<dbReference type="InterPro" id="IPR020846">
    <property type="entry name" value="MFS_dom"/>
</dbReference>
<dbReference type="CDD" id="cd17502">
    <property type="entry name" value="MFS_Azr1_MDR_like"/>
    <property type="match status" value="1"/>
</dbReference>
<evidence type="ECO:0000256" key="5">
    <source>
        <dbReference type="ARBA" id="ARBA00022989"/>
    </source>
</evidence>
<protein>
    <submittedName>
        <fullName evidence="10">MDR family MFS transporter</fullName>
    </submittedName>
</protein>
<comment type="caution">
    <text evidence="10">The sequence shown here is derived from an EMBL/GenBank/DDBJ whole genome shotgun (WGS) entry which is preliminary data.</text>
</comment>
<dbReference type="SUPFAM" id="SSF103473">
    <property type="entry name" value="MFS general substrate transporter"/>
    <property type="match status" value="1"/>
</dbReference>
<keyword evidence="5 8" id="KW-1133">Transmembrane helix</keyword>